<evidence type="ECO:0000256" key="3">
    <source>
        <dbReference type="ARBA" id="ARBA00022989"/>
    </source>
</evidence>
<evidence type="ECO:0000256" key="1">
    <source>
        <dbReference type="ARBA" id="ARBA00004141"/>
    </source>
</evidence>
<evidence type="ECO:0000313" key="7">
    <source>
        <dbReference type="EMBL" id="KAL2265641.1"/>
    </source>
</evidence>
<dbReference type="PANTHER" id="PTHR37451">
    <property type="entry name" value="MARVEL DOMAIN"/>
    <property type="match status" value="1"/>
</dbReference>
<dbReference type="RefSeq" id="XP_070864368.1">
    <property type="nucleotide sequence ID" value="XM_071013486.1"/>
</dbReference>
<evidence type="ECO:0000256" key="2">
    <source>
        <dbReference type="ARBA" id="ARBA00022692"/>
    </source>
</evidence>
<evidence type="ECO:0000256" key="4">
    <source>
        <dbReference type="ARBA" id="ARBA00023136"/>
    </source>
</evidence>
<dbReference type="Pfam" id="PF01284">
    <property type="entry name" value="MARVEL"/>
    <property type="match status" value="1"/>
</dbReference>
<accession>A0ABR4D734</accession>
<evidence type="ECO:0000313" key="8">
    <source>
        <dbReference type="Proteomes" id="UP001600064"/>
    </source>
</evidence>
<feature type="transmembrane region" description="Helical" evidence="5">
    <location>
        <begin position="105"/>
        <end position="128"/>
    </location>
</feature>
<dbReference type="Proteomes" id="UP001600064">
    <property type="component" value="Unassembled WGS sequence"/>
</dbReference>
<evidence type="ECO:0000259" key="6">
    <source>
        <dbReference type="Pfam" id="PF01284"/>
    </source>
</evidence>
<keyword evidence="2 5" id="KW-0812">Transmembrane</keyword>
<feature type="transmembrane region" description="Helical" evidence="5">
    <location>
        <begin position="134"/>
        <end position="154"/>
    </location>
</feature>
<protein>
    <recommendedName>
        <fullName evidence="6">MARVEL domain-containing protein</fullName>
    </recommendedName>
</protein>
<dbReference type="PANTHER" id="PTHR37451:SF5">
    <property type="entry name" value="MARVEL DOMAIN-CONTAINING PROTEIN"/>
    <property type="match status" value="1"/>
</dbReference>
<keyword evidence="4 5" id="KW-0472">Membrane</keyword>
<dbReference type="InterPro" id="IPR008253">
    <property type="entry name" value="Marvel"/>
</dbReference>
<keyword evidence="3 5" id="KW-1133">Transmembrane helix</keyword>
<dbReference type="EMBL" id="JAZGUE010000006">
    <property type="protein sequence ID" value="KAL2265641.1"/>
    <property type="molecule type" value="Genomic_DNA"/>
</dbReference>
<keyword evidence="8" id="KW-1185">Reference proteome</keyword>
<name>A0ABR4D734_9PEZI</name>
<feature type="transmembrane region" description="Helical" evidence="5">
    <location>
        <begin position="65"/>
        <end position="84"/>
    </location>
</feature>
<comment type="subcellular location">
    <subcellularLocation>
        <location evidence="1">Membrane</location>
        <topology evidence="1">Multi-pass membrane protein</topology>
    </subcellularLocation>
</comment>
<feature type="domain" description="MARVEL" evidence="6">
    <location>
        <begin position="26"/>
        <end position="152"/>
    </location>
</feature>
<gene>
    <name evidence="7" type="ORF">VTJ83DRAFT_6741</name>
</gene>
<reference evidence="7 8" key="1">
    <citation type="journal article" date="2024" name="Commun. Biol.">
        <title>Comparative genomic analysis of thermophilic fungi reveals convergent evolutionary adaptations and gene losses.</title>
        <authorList>
            <person name="Steindorff A.S."/>
            <person name="Aguilar-Pontes M.V."/>
            <person name="Robinson A.J."/>
            <person name="Andreopoulos B."/>
            <person name="LaButti K."/>
            <person name="Kuo A."/>
            <person name="Mondo S."/>
            <person name="Riley R."/>
            <person name="Otillar R."/>
            <person name="Haridas S."/>
            <person name="Lipzen A."/>
            <person name="Grimwood J."/>
            <person name="Schmutz J."/>
            <person name="Clum A."/>
            <person name="Reid I.D."/>
            <person name="Moisan M.C."/>
            <person name="Butler G."/>
            <person name="Nguyen T.T.M."/>
            <person name="Dewar K."/>
            <person name="Conant G."/>
            <person name="Drula E."/>
            <person name="Henrissat B."/>
            <person name="Hansel C."/>
            <person name="Singer S."/>
            <person name="Hutchinson M.I."/>
            <person name="de Vries R.P."/>
            <person name="Natvig D.O."/>
            <person name="Powell A.J."/>
            <person name="Tsang A."/>
            <person name="Grigoriev I.V."/>
        </authorList>
    </citation>
    <scope>NUCLEOTIDE SEQUENCE [LARGE SCALE GENOMIC DNA]</scope>
    <source>
        <strain evidence="7 8">ATCC 22073</strain>
    </source>
</reference>
<proteinExistence type="predicted"/>
<comment type="caution">
    <text evidence="7">The sequence shown here is derived from an EMBL/GenBank/DDBJ whole genome shotgun (WGS) entry which is preliminary data.</text>
</comment>
<organism evidence="7 8">
    <name type="scientific">Remersonia thermophila</name>
    <dbReference type="NCBI Taxonomy" id="72144"/>
    <lineage>
        <taxon>Eukaryota</taxon>
        <taxon>Fungi</taxon>
        <taxon>Dikarya</taxon>
        <taxon>Ascomycota</taxon>
        <taxon>Pezizomycotina</taxon>
        <taxon>Sordariomycetes</taxon>
        <taxon>Sordariomycetidae</taxon>
        <taxon>Sordariales</taxon>
        <taxon>Sordariales incertae sedis</taxon>
        <taxon>Remersonia</taxon>
    </lineage>
</organism>
<dbReference type="GeneID" id="98128130"/>
<evidence type="ECO:0000256" key="5">
    <source>
        <dbReference type="SAM" id="Phobius"/>
    </source>
</evidence>
<sequence length="176" mass="19327">MKLPTMKMPAMKLPAMKIKLATFPLNRVVRTMQAMFALLVLALSASVTQWYHASTPLPSPVETNFLLAVAVWSLISLIAVELLPRFLPQAPRAHLILPFDLTNTLFYLGGFAALAVFMSRLVVCWTFVCYAAQADVAAAAASFAIWSASAFLSVRDMIKERRILAAARRAEEKGVA</sequence>